<dbReference type="Proteomes" id="UP000199600">
    <property type="component" value="Unassembled WGS sequence"/>
</dbReference>
<evidence type="ECO:0000313" key="5">
    <source>
        <dbReference type="EMBL" id="SBT10614.1"/>
    </source>
</evidence>
<dbReference type="SMART" id="SM00448">
    <property type="entry name" value="REC"/>
    <property type="match status" value="1"/>
</dbReference>
<protein>
    <submittedName>
        <fullName evidence="5">Putative two-component system sensor histidine kinase/response regulator</fullName>
    </submittedName>
</protein>
<evidence type="ECO:0000256" key="1">
    <source>
        <dbReference type="ARBA" id="ARBA00022553"/>
    </source>
</evidence>
<reference evidence="5 6" key="1">
    <citation type="submission" date="2016-06" db="EMBL/GenBank/DDBJ databases">
        <authorList>
            <person name="Kjaerup R.B."/>
            <person name="Dalgaard T.S."/>
            <person name="Juul-Madsen H.R."/>
        </authorList>
    </citation>
    <scope>NUCLEOTIDE SEQUENCE [LARGE SCALE GENOMIC DNA]</scope>
    <source>
        <strain evidence="5">2</strain>
    </source>
</reference>
<feature type="coiled-coil region" evidence="3">
    <location>
        <begin position="135"/>
        <end position="169"/>
    </location>
</feature>
<proteinExistence type="predicted"/>
<keyword evidence="1 2" id="KW-0597">Phosphoprotein</keyword>
<dbReference type="InterPro" id="IPR001789">
    <property type="entry name" value="Sig_transdc_resp-reg_receiver"/>
</dbReference>
<dbReference type="EMBL" id="FLQY01000360">
    <property type="protein sequence ID" value="SBT10614.1"/>
    <property type="molecule type" value="Genomic_DNA"/>
</dbReference>
<dbReference type="GO" id="GO:0000160">
    <property type="term" value="P:phosphorelay signal transduction system"/>
    <property type="evidence" value="ECO:0007669"/>
    <property type="project" value="InterPro"/>
</dbReference>
<dbReference type="PANTHER" id="PTHR44591">
    <property type="entry name" value="STRESS RESPONSE REGULATOR PROTEIN 1"/>
    <property type="match status" value="1"/>
</dbReference>
<dbReference type="AlphaFoldDB" id="A0A1A8Y0B0"/>
<organism evidence="5 6">
    <name type="scientific">Candidatus Propionivibrio aalborgensis</name>
    <dbReference type="NCBI Taxonomy" id="1860101"/>
    <lineage>
        <taxon>Bacteria</taxon>
        <taxon>Pseudomonadati</taxon>
        <taxon>Pseudomonadota</taxon>
        <taxon>Betaproteobacteria</taxon>
        <taxon>Rhodocyclales</taxon>
        <taxon>Rhodocyclaceae</taxon>
        <taxon>Propionivibrio</taxon>
    </lineage>
</organism>
<dbReference type="Pfam" id="PF00072">
    <property type="entry name" value="Response_reg"/>
    <property type="match status" value="1"/>
</dbReference>
<dbReference type="PANTHER" id="PTHR44591:SF19">
    <property type="entry name" value="TWO-COMPONENT RESPONSE REGULATOR-RELATED"/>
    <property type="match status" value="1"/>
</dbReference>
<gene>
    <name evidence="5" type="ORF">PROAA_580018</name>
</gene>
<evidence type="ECO:0000256" key="3">
    <source>
        <dbReference type="SAM" id="Coils"/>
    </source>
</evidence>
<evidence type="ECO:0000313" key="6">
    <source>
        <dbReference type="Proteomes" id="UP000199600"/>
    </source>
</evidence>
<keyword evidence="3" id="KW-0175">Coiled coil</keyword>
<dbReference type="PROSITE" id="PS50110">
    <property type="entry name" value="RESPONSE_REGULATORY"/>
    <property type="match status" value="1"/>
</dbReference>
<feature type="domain" description="Response regulatory" evidence="4">
    <location>
        <begin position="18"/>
        <end position="133"/>
    </location>
</feature>
<accession>A0A1A8Y0B0</accession>
<dbReference type="Gene3D" id="3.40.50.2300">
    <property type="match status" value="1"/>
</dbReference>
<dbReference type="InterPro" id="IPR011006">
    <property type="entry name" value="CheY-like_superfamily"/>
</dbReference>
<name>A0A1A8Y0B0_9RHOO</name>
<dbReference type="GO" id="GO:0016301">
    <property type="term" value="F:kinase activity"/>
    <property type="evidence" value="ECO:0007669"/>
    <property type="project" value="UniProtKB-KW"/>
</dbReference>
<feature type="modified residue" description="4-aspartylphosphate" evidence="2">
    <location>
        <position position="67"/>
    </location>
</feature>
<dbReference type="CDD" id="cd17569">
    <property type="entry name" value="REC_HupR-like"/>
    <property type="match status" value="1"/>
</dbReference>
<evidence type="ECO:0000259" key="4">
    <source>
        <dbReference type="PROSITE" id="PS50110"/>
    </source>
</evidence>
<dbReference type="RefSeq" id="WP_186412191.1">
    <property type="nucleotide sequence ID" value="NZ_FLQY01000360.1"/>
</dbReference>
<dbReference type="SUPFAM" id="SSF52172">
    <property type="entry name" value="CheY-like"/>
    <property type="match status" value="1"/>
</dbReference>
<evidence type="ECO:0000256" key="2">
    <source>
        <dbReference type="PROSITE-ProRule" id="PRU00169"/>
    </source>
</evidence>
<keyword evidence="5" id="KW-0418">Kinase</keyword>
<sequence length="286" mass="31807">MNASEDGPATPDIKRKRTLLLVDDEASILTSLRRLLRKDGYEILFGNGGEEGLALLAQHPVDVILSDQRMPNMTGVEFLRRVKIAYPDTVRMVLSGYTELQSITDAINEGAIYKFLTKPWDDEQLRANIAEAFRYKELADDNEHLHEAVRIANKELAVANEQLRVLLIERERQLALDGATLDIAQEILQHVPLPVIGFDDEGMIVFANIVANRVIGKGQPLVGSFASDSLPAALQPLLTAEEDAKRTWSDGERDWQVSCRSMGEDSPSHGKLMLFVNLEGNGDEQC</sequence>
<keyword evidence="6" id="KW-1185">Reference proteome</keyword>
<dbReference type="InterPro" id="IPR050595">
    <property type="entry name" value="Bact_response_regulator"/>
</dbReference>
<keyword evidence="5" id="KW-0808">Transferase</keyword>